<dbReference type="Proteomes" id="UP000025241">
    <property type="component" value="Chromosome I"/>
</dbReference>
<dbReference type="InterPro" id="IPR013078">
    <property type="entry name" value="His_Pase_superF_clade-1"/>
</dbReference>
<dbReference type="Gene3D" id="3.40.50.1240">
    <property type="entry name" value="Phosphoglycerate mutase-like"/>
    <property type="match status" value="1"/>
</dbReference>
<keyword evidence="2" id="KW-1185">Reference proteome</keyword>
<dbReference type="STRING" id="1301098.PKB_3507"/>
<dbReference type="eggNOG" id="COG0406">
    <property type="taxonomic scope" value="Bacteria"/>
</dbReference>
<dbReference type="EMBL" id="HG322950">
    <property type="protein sequence ID" value="CDF84850.1"/>
    <property type="molecule type" value="Genomic_DNA"/>
</dbReference>
<reference evidence="1 2" key="1">
    <citation type="submission" date="2013-03" db="EMBL/GenBank/DDBJ databases">
        <authorList>
            <person name="Linke B."/>
        </authorList>
    </citation>
    <scope>NUCLEOTIDE SEQUENCE [LARGE SCALE GENOMIC DNA]</scope>
    <source>
        <strain evidence="1 2">B13</strain>
    </source>
</reference>
<organism evidence="1 2">
    <name type="scientific">Pseudomonas knackmussii (strain DSM 6978 / CCUG 54928 / LMG 23759 / B13)</name>
    <dbReference type="NCBI Taxonomy" id="1301098"/>
    <lineage>
        <taxon>Bacteria</taxon>
        <taxon>Pseudomonadati</taxon>
        <taxon>Pseudomonadota</taxon>
        <taxon>Gammaproteobacteria</taxon>
        <taxon>Pseudomonadales</taxon>
        <taxon>Pseudomonadaceae</taxon>
        <taxon>Pseudomonas</taxon>
    </lineage>
</organism>
<dbReference type="InterPro" id="IPR029033">
    <property type="entry name" value="His_PPase_superfam"/>
</dbReference>
<evidence type="ECO:0000313" key="2">
    <source>
        <dbReference type="Proteomes" id="UP000025241"/>
    </source>
</evidence>
<gene>
    <name evidence="1" type="ORF">PKB_3507</name>
</gene>
<dbReference type="SUPFAM" id="SSF53254">
    <property type="entry name" value="Phosphoglycerate mutase-like"/>
    <property type="match status" value="1"/>
</dbReference>
<dbReference type="HOGENOM" id="CLU_033323_6_0_6"/>
<dbReference type="KEGG" id="pkc:PKB_3507"/>
<name>A0A024HIJ2_PSEKB</name>
<dbReference type="Pfam" id="PF00300">
    <property type="entry name" value="His_Phos_1"/>
    <property type="match status" value="1"/>
</dbReference>
<dbReference type="OrthoDB" id="7502553at2"/>
<dbReference type="PATRIC" id="fig|1301098.3.peg.3526"/>
<dbReference type="AlphaFoldDB" id="A0A024HIJ2"/>
<proteinExistence type="predicted"/>
<dbReference type="RefSeq" id="WP_043253345.1">
    <property type="nucleotide sequence ID" value="NZ_HG322950.1"/>
</dbReference>
<protein>
    <recommendedName>
        <fullName evidence="3">Phosphoglycerate mutase</fullName>
    </recommendedName>
</protein>
<reference evidence="1 2" key="2">
    <citation type="submission" date="2014-05" db="EMBL/GenBank/DDBJ databases">
        <title>Genome sequence of the 3-chlorobenzoate degrading bacterium Pseudomonas knackmussii B13 shows multiple evidence for horizontal gene transfer.</title>
        <authorList>
            <person name="Miyazaki R."/>
            <person name="Bertelli C."/>
            <person name="Falquet L."/>
            <person name="Robinson-Rechavi M."/>
            <person name="Gharib W."/>
            <person name="Roy S."/>
            <person name="Van der Meer J.R."/>
        </authorList>
    </citation>
    <scope>NUCLEOTIDE SEQUENCE [LARGE SCALE GENOMIC DNA]</scope>
    <source>
        <strain evidence="1 2">B13</strain>
    </source>
</reference>
<dbReference type="SMART" id="SM00855">
    <property type="entry name" value="PGAM"/>
    <property type="match status" value="1"/>
</dbReference>
<accession>A0A024HIJ2</accession>
<evidence type="ECO:0000313" key="1">
    <source>
        <dbReference type="EMBL" id="CDF84850.1"/>
    </source>
</evidence>
<evidence type="ECO:0008006" key="3">
    <source>
        <dbReference type="Google" id="ProtNLM"/>
    </source>
</evidence>
<sequence length="179" mass="19741">MPIRMSLVCHARTRAQREGRFARDDEALEHDHEAALAMRVGELRAPRRLLCAPELRARQTAAAWQGEALVLDELRDCDYGAWRGHGLDELPPEALADWLSNPDSTAHGGESQAQLCARVGAWLDGFCEEGHSVVVTHPAVLRAALLHVIGAGAQGFNTIDVEPLAVLRLTFNGRWRVRL</sequence>